<dbReference type="InterPro" id="IPR010357">
    <property type="entry name" value="TXNDC17_dom"/>
</dbReference>
<keyword evidence="1" id="KW-0472">Membrane</keyword>
<evidence type="ECO:0000259" key="2">
    <source>
        <dbReference type="Pfam" id="PF06110"/>
    </source>
</evidence>
<evidence type="ECO:0000256" key="1">
    <source>
        <dbReference type="SAM" id="Phobius"/>
    </source>
</evidence>
<keyword evidence="1" id="KW-1133">Transmembrane helix</keyword>
<organism evidence="3 4">
    <name type="scientific">Oryzias sinensis</name>
    <name type="common">Chinese medaka</name>
    <dbReference type="NCBI Taxonomy" id="183150"/>
    <lineage>
        <taxon>Eukaryota</taxon>
        <taxon>Metazoa</taxon>
        <taxon>Chordata</taxon>
        <taxon>Craniata</taxon>
        <taxon>Vertebrata</taxon>
        <taxon>Euteleostomi</taxon>
        <taxon>Actinopterygii</taxon>
        <taxon>Neopterygii</taxon>
        <taxon>Teleostei</taxon>
        <taxon>Neoteleostei</taxon>
        <taxon>Acanthomorphata</taxon>
        <taxon>Ovalentaria</taxon>
        <taxon>Atherinomorphae</taxon>
        <taxon>Beloniformes</taxon>
        <taxon>Adrianichthyidae</taxon>
        <taxon>Oryziinae</taxon>
        <taxon>Oryzias</taxon>
    </lineage>
</organism>
<reference evidence="3" key="1">
    <citation type="submission" date="2025-08" db="UniProtKB">
        <authorList>
            <consortium name="Ensembl"/>
        </authorList>
    </citation>
    <scope>IDENTIFICATION</scope>
</reference>
<accession>A0A8C7WVA4</accession>
<name>A0A8C7WVA4_9TELE</name>
<protein>
    <recommendedName>
        <fullName evidence="2">Thioredoxin domain-containing protein</fullName>
    </recommendedName>
</protein>
<dbReference type="AlphaFoldDB" id="A0A8C7WVA4"/>
<dbReference type="Pfam" id="PF06110">
    <property type="entry name" value="TXD17-like_Trx"/>
    <property type="match status" value="1"/>
</dbReference>
<evidence type="ECO:0000313" key="3">
    <source>
        <dbReference type="Ensembl" id="ENSOSIP00000003906.1"/>
    </source>
</evidence>
<proteinExistence type="predicted"/>
<keyword evidence="4" id="KW-1185">Reference proteome</keyword>
<keyword evidence="1" id="KW-0812">Transmembrane</keyword>
<evidence type="ECO:0000313" key="4">
    <source>
        <dbReference type="Proteomes" id="UP000694383"/>
    </source>
</evidence>
<sequence length="80" mass="9076">MSLEGLIVEVKCFTLFVCFLFALLIFRGTKDDKGTSLCPYSVTAEPNVRGEMSHLPDRSVFSLCLHVFNFVKIYSGIPYY</sequence>
<dbReference type="Ensembl" id="ENSOSIT00000004185.1">
    <property type="protein sequence ID" value="ENSOSIP00000003906.1"/>
    <property type="gene ID" value="ENSOSIG00000002627.1"/>
</dbReference>
<reference evidence="3" key="2">
    <citation type="submission" date="2025-09" db="UniProtKB">
        <authorList>
            <consortium name="Ensembl"/>
        </authorList>
    </citation>
    <scope>IDENTIFICATION</scope>
</reference>
<dbReference type="Proteomes" id="UP000694383">
    <property type="component" value="Unplaced"/>
</dbReference>
<feature type="domain" description="Thioredoxin" evidence="2">
    <location>
        <begin position="24"/>
        <end position="61"/>
    </location>
</feature>
<feature type="transmembrane region" description="Helical" evidence="1">
    <location>
        <begin position="6"/>
        <end position="26"/>
    </location>
</feature>